<keyword evidence="1" id="KW-1133">Transmembrane helix</keyword>
<dbReference type="EMBL" id="CATOUU010000654">
    <property type="protein sequence ID" value="CAI9938242.1"/>
    <property type="molecule type" value="Genomic_DNA"/>
</dbReference>
<feature type="transmembrane region" description="Helical" evidence="1">
    <location>
        <begin position="12"/>
        <end position="38"/>
    </location>
</feature>
<reference evidence="3 4" key="2">
    <citation type="submission" date="2024-07" db="EMBL/GenBank/DDBJ databases">
        <authorList>
            <person name="Akdeniz Z."/>
        </authorList>
    </citation>
    <scope>NUCLEOTIDE SEQUENCE [LARGE SCALE GENOMIC DNA]</scope>
</reference>
<gene>
    <name evidence="3" type="ORF">HINF_LOCUS11380</name>
    <name evidence="2" type="ORF">HINF_LOCUS25887</name>
</gene>
<evidence type="ECO:0000256" key="1">
    <source>
        <dbReference type="SAM" id="Phobius"/>
    </source>
</evidence>
<dbReference type="AlphaFoldDB" id="A0AA86PH80"/>
<keyword evidence="1" id="KW-0812">Transmembrane</keyword>
<evidence type="ECO:0000313" key="4">
    <source>
        <dbReference type="Proteomes" id="UP001642409"/>
    </source>
</evidence>
<protein>
    <recommendedName>
        <fullName evidence="5">Transmembrane protein</fullName>
    </recommendedName>
</protein>
<keyword evidence="4" id="KW-1185">Reference proteome</keyword>
<reference evidence="2" key="1">
    <citation type="submission" date="2023-06" db="EMBL/GenBank/DDBJ databases">
        <authorList>
            <person name="Kurt Z."/>
        </authorList>
    </citation>
    <scope>NUCLEOTIDE SEQUENCE</scope>
</reference>
<proteinExistence type="predicted"/>
<sequence>MVKRKQLCKKVAVIVLSPIWFPLGCIFFGIFVPIQLILNNCKIKQYQNSRLKQLLAPQNNQHAQQTQIDDDLTLIEESKQELLLFDLKPVGYLDLKLQITRSKVQLVFKDAVLHSQSVPYNFQGSYFNNFCHKINDSRFLQTKVFEKSLFFQQTEFYQPVHCYGKIFVNIFDFIFTVHNFELKFIAQLPNYYYFVKQAKYETYGGQMFRKNKKLYCHNKSSKLFEIQKNGKLKCVNRKHFNISYYQYHSKVYATDEQKIYIVKRNLQLQQIYDLGQGQLLFFQPGVLFFNSSRMGQKSIVLLNMQDSQIVTQTEFFDFNDQRSVYKLFNKPPIQQHKSHYFSLQFQQNASKLLFNHKLNAKSIKFKLIQQYIQSKIESVNQMIRETVVLNNMIVNSFQNAFVFSDQ</sequence>
<comment type="caution">
    <text evidence="2">The sequence shown here is derived from an EMBL/GenBank/DDBJ whole genome shotgun (WGS) entry which is preliminary data.</text>
</comment>
<dbReference type="EMBL" id="CAXDID020000025">
    <property type="protein sequence ID" value="CAL5990513.1"/>
    <property type="molecule type" value="Genomic_DNA"/>
</dbReference>
<evidence type="ECO:0000313" key="3">
    <source>
        <dbReference type="EMBL" id="CAL5990513.1"/>
    </source>
</evidence>
<dbReference type="Proteomes" id="UP001642409">
    <property type="component" value="Unassembled WGS sequence"/>
</dbReference>
<organism evidence="2">
    <name type="scientific">Hexamita inflata</name>
    <dbReference type="NCBI Taxonomy" id="28002"/>
    <lineage>
        <taxon>Eukaryota</taxon>
        <taxon>Metamonada</taxon>
        <taxon>Diplomonadida</taxon>
        <taxon>Hexamitidae</taxon>
        <taxon>Hexamitinae</taxon>
        <taxon>Hexamita</taxon>
    </lineage>
</organism>
<name>A0AA86PH80_9EUKA</name>
<evidence type="ECO:0000313" key="2">
    <source>
        <dbReference type="EMBL" id="CAI9938242.1"/>
    </source>
</evidence>
<accession>A0AA86PH80</accession>
<evidence type="ECO:0008006" key="5">
    <source>
        <dbReference type="Google" id="ProtNLM"/>
    </source>
</evidence>
<keyword evidence="1" id="KW-0472">Membrane</keyword>